<comment type="caution">
    <text evidence="1">The sequence shown here is derived from an EMBL/GenBank/DDBJ whole genome shotgun (WGS) entry which is preliminary data.</text>
</comment>
<keyword evidence="2" id="KW-1185">Reference proteome</keyword>
<sequence>MSEASEFEEMYELELNEQNYCKKEYSNEDYADDNSLSDKDIEYEYNYGIFIKLENGTSLLAKWYTSKVSAVDELLSEIYTNIETLIKKPIEPSNYRIAFKSEKVTGAGTQLEGAQDFGKFQTDYRKYTLKNINMAFFIAFINSSLKQKINELEPDNDNSDIDTIIDPKNKNYIPNVSNLSSIETLMAKNVLEIRKKNHCMFHNRPCLNKDGARENHIEITFIMLSIWASEISKAMASPTEPPTHPLFAHKHPSKTRNQILSSSQQPNLIQQPNFIQQPMFPGQFYFPPSFPNSFSPYFSSQIYGLPFNTPIQLAFQPTSGTMLPTMKDFLKHVNECEGTEDYYQKFLFKFEQQRISVQLLSKLSDENFEKCDVDTIGAQKTLREYAAKYNIAFTPSHNTLSFEKTFTYSPPY</sequence>
<dbReference type="AlphaFoldDB" id="A0A397U1F3"/>
<proteinExistence type="predicted"/>
<dbReference type="STRING" id="44941.A0A397U1F3"/>
<accession>A0A397U1F3</accession>
<organism evidence="1 2">
    <name type="scientific">Gigaspora rosea</name>
    <dbReference type="NCBI Taxonomy" id="44941"/>
    <lineage>
        <taxon>Eukaryota</taxon>
        <taxon>Fungi</taxon>
        <taxon>Fungi incertae sedis</taxon>
        <taxon>Mucoromycota</taxon>
        <taxon>Glomeromycotina</taxon>
        <taxon>Glomeromycetes</taxon>
        <taxon>Diversisporales</taxon>
        <taxon>Gigasporaceae</taxon>
        <taxon>Gigaspora</taxon>
    </lineage>
</organism>
<evidence type="ECO:0000313" key="1">
    <source>
        <dbReference type="EMBL" id="RIB04034.1"/>
    </source>
</evidence>
<evidence type="ECO:0000313" key="2">
    <source>
        <dbReference type="Proteomes" id="UP000266673"/>
    </source>
</evidence>
<reference evidence="1 2" key="1">
    <citation type="submission" date="2018-06" db="EMBL/GenBank/DDBJ databases">
        <title>Comparative genomics reveals the genomic features of Rhizophagus irregularis, R. cerebriforme, R. diaphanum and Gigaspora rosea, and their symbiotic lifestyle signature.</title>
        <authorList>
            <person name="Morin E."/>
            <person name="San Clemente H."/>
            <person name="Chen E.C.H."/>
            <person name="De La Providencia I."/>
            <person name="Hainaut M."/>
            <person name="Kuo A."/>
            <person name="Kohler A."/>
            <person name="Murat C."/>
            <person name="Tang N."/>
            <person name="Roy S."/>
            <person name="Loubradou J."/>
            <person name="Henrissat B."/>
            <person name="Grigoriev I.V."/>
            <person name="Corradi N."/>
            <person name="Roux C."/>
            <person name="Martin F.M."/>
        </authorList>
    </citation>
    <scope>NUCLEOTIDE SEQUENCE [LARGE SCALE GENOMIC DNA]</scope>
    <source>
        <strain evidence="1 2">DAOM 194757</strain>
    </source>
</reference>
<gene>
    <name evidence="1" type="ORF">C2G38_2048775</name>
</gene>
<name>A0A397U1F3_9GLOM</name>
<dbReference type="OrthoDB" id="2442186at2759"/>
<dbReference type="EMBL" id="QKWP01002268">
    <property type="protein sequence ID" value="RIB04034.1"/>
    <property type="molecule type" value="Genomic_DNA"/>
</dbReference>
<protein>
    <submittedName>
        <fullName evidence="1">Uncharacterized protein</fullName>
    </submittedName>
</protein>
<dbReference type="Proteomes" id="UP000266673">
    <property type="component" value="Unassembled WGS sequence"/>
</dbReference>